<dbReference type="CDD" id="cd00067">
    <property type="entry name" value="GAL4"/>
    <property type="match status" value="1"/>
</dbReference>
<comment type="subcellular location">
    <subcellularLocation>
        <location evidence="1">Nucleus</location>
    </subcellularLocation>
</comment>
<evidence type="ECO:0000256" key="2">
    <source>
        <dbReference type="ARBA" id="ARBA00023242"/>
    </source>
</evidence>
<evidence type="ECO:0000313" key="4">
    <source>
        <dbReference type="EMBL" id="PMD41589.1"/>
    </source>
</evidence>
<dbReference type="STRING" id="1149755.A0A2J6RSU2"/>
<dbReference type="AlphaFoldDB" id="A0A2J6RSU2"/>
<dbReference type="PROSITE" id="PS00463">
    <property type="entry name" value="ZN2_CY6_FUNGAL_1"/>
    <property type="match status" value="1"/>
</dbReference>
<dbReference type="GO" id="GO:0008270">
    <property type="term" value="F:zinc ion binding"/>
    <property type="evidence" value="ECO:0007669"/>
    <property type="project" value="InterPro"/>
</dbReference>
<dbReference type="PANTHER" id="PTHR37534:SF46">
    <property type="entry name" value="ZN(II)2CYS6 TRANSCRIPTION FACTOR (EUROFUNG)"/>
    <property type="match status" value="1"/>
</dbReference>
<dbReference type="Pfam" id="PF00172">
    <property type="entry name" value="Zn_clus"/>
    <property type="match status" value="1"/>
</dbReference>
<evidence type="ECO:0000313" key="5">
    <source>
        <dbReference type="Proteomes" id="UP000235786"/>
    </source>
</evidence>
<dbReference type="GO" id="GO:0005634">
    <property type="term" value="C:nucleus"/>
    <property type="evidence" value="ECO:0007669"/>
    <property type="project" value="UniProtKB-SubCell"/>
</dbReference>
<feature type="domain" description="Zn(2)-C6 fungal-type" evidence="3">
    <location>
        <begin position="21"/>
        <end position="51"/>
    </location>
</feature>
<dbReference type="InterPro" id="IPR036864">
    <property type="entry name" value="Zn2-C6_fun-type_DNA-bd_sf"/>
</dbReference>
<sequence>MNAAEATIKRRRRQSGRTTAGCLCCRLRRKKCDEVKPTCGGCQRNSLICSWPQQASSDQCPVRSKWKQKLLSGADDTHRGCTTHIDTARLAVRVNSCESHRSIQAEIQKTNHTGGREAKIENQEALAIRRTHAQLSLSINPSHLTLRDPKTNMLFAHYVEETAGLLCTRSDRDNPFISFVLPRAYSDSLIMSSVIALSGVHFCHLNHHYGMQCTTWTYYAQAIRGLKHELTKTNGDENSAARLLFATILLCHVESVSGNSEGATFYHLRASRQVVLSLLKKLRKYYGKEELSEYAFLVEVYSFLASISNITFNSISEERAVPYDASVYPVDDWTENKTDRVMLDCATTLFKLIPQVCQFGRERFLEEGTPSSPSDHITASYEYFQSQIRGMEAPTAV</sequence>
<keyword evidence="2" id="KW-0539">Nucleus</keyword>
<name>A0A2J6RSU2_HYAVF</name>
<keyword evidence="5" id="KW-1185">Reference proteome</keyword>
<dbReference type="SUPFAM" id="SSF57701">
    <property type="entry name" value="Zn2/Cys6 DNA-binding domain"/>
    <property type="match status" value="1"/>
</dbReference>
<accession>A0A2J6RSU2</accession>
<dbReference type="GO" id="GO:0000981">
    <property type="term" value="F:DNA-binding transcription factor activity, RNA polymerase II-specific"/>
    <property type="evidence" value="ECO:0007669"/>
    <property type="project" value="InterPro"/>
</dbReference>
<dbReference type="InterPro" id="IPR021858">
    <property type="entry name" value="Fun_TF"/>
</dbReference>
<dbReference type="Gene3D" id="4.10.240.10">
    <property type="entry name" value="Zn(2)-C6 fungal-type DNA-binding domain"/>
    <property type="match status" value="1"/>
</dbReference>
<dbReference type="OrthoDB" id="1919336at2759"/>
<dbReference type="InterPro" id="IPR001138">
    <property type="entry name" value="Zn2Cys6_DnaBD"/>
</dbReference>
<dbReference type="Proteomes" id="UP000235786">
    <property type="component" value="Unassembled WGS sequence"/>
</dbReference>
<dbReference type="PANTHER" id="PTHR37534">
    <property type="entry name" value="TRANSCRIPTIONAL ACTIVATOR PROTEIN UGA3"/>
    <property type="match status" value="1"/>
</dbReference>
<evidence type="ECO:0000256" key="1">
    <source>
        <dbReference type="ARBA" id="ARBA00004123"/>
    </source>
</evidence>
<gene>
    <name evidence="4" type="ORF">L207DRAFT_623828</name>
</gene>
<protein>
    <recommendedName>
        <fullName evidence="3">Zn(2)-C6 fungal-type domain-containing protein</fullName>
    </recommendedName>
</protein>
<dbReference type="Pfam" id="PF11951">
    <property type="entry name" value="Fungal_trans_2"/>
    <property type="match status" value="1"/>
</dbReference>
<evidence type="ECO:0000259" key="3">
    <source>
        <dbReference type="PROSITE" id="PS50048"/>
    </source>
</evidence>
<dbReference type="EMBL" id="KZ613944">
    <property type="protein sequence ID" value="PMD41589.1"/>
    <property type="molecule type" value="Genomic_DNA"/>
</dbReference>
<organism evidence="4 5">
    <name type="scientific">Hyaloscypha variabilis (strain UAMH 11265 / GT02V1 / F)</name>
    <name type="common">Meliniomyces variabilis</name>
    <dbReference type="NCBI Taxonomy" id="1149755"/>
    <lineage>
        <taxon>Eukaryota</taxon>
        <taxon>Fungi</taxon>
        <taxon>Dikarya</taxon>
        <taxon>Ascomycota</taxon>
        <taxon>Pezizomycotina</taxon>
        <taxon>Leotiomycetes</taxon>
        <taxon>Helotiales</taxon>
        <taxon>Hyaloscyphaceae</taxon>
        <taxon>Hyaloscypha</taxon>
        <taxon>Hyaloscypha variabilis</taxon>
    </lineage>
</organism>
<dbReference type="SMART" id="SM00066">
    <property type="entry name" value="GAL4"/>
    <property type="match status" value="1"/>
</dbReference>
<dbReference type="PROSITE" id="PS50048">
    <property type="entry name" value="ZN2_CY6_FUNGAL_2"/>
    <property type="match status" value="1"/>
</dbReference>
<proteinExistence type="predicted"/>
<reference evidence="4 5" key="1">
    <citation type="submission" date="2016-04" db="EMBL/GenBank/DDBJ databases">
        <title>A degradative enzymes factory behind the ericoid mycorrhizal symbiosis.</title>
        <authorList>
            <consortium name="DOE Joint Genome Institute"/>
            <person name="Martino E."/>
            <person name="Morin E."/>
            <person name="Grelet G."/>
            <person name="Kuo A."/>
            <person name="Kohler A."/>
            <person name="Daghino S."/>
            <person name="Barry K."/>
            <person name="Choi C."/>
            <person name="Cichocki N."/>
            <person name="Clum A."/>
            <person name="Copeland A."/>
            <person name="Hainaut M."/>
            <person name="Haridas S."/>
            <person name="Labutti K."/>
            <person name="Lindquist E."/>
            <person name="Lipzen A."/>
            <person name="Khouja H.-R."/>
            <person name="Murat C."/>
            <person name="Ohm R."/>
            <person name="Olson A."/>
            <person name="Spatafora J."/>
            <person name="Veneault-Fourrey C."/>
            <person name="Henrissat B."/>
            <person name="Grigoriev I."/>
            <person name="Martin F."/>
            <person name="Perotto S."/>
        </authorList>
    </citation>
    <scope>NUCLEOTIDE SEQUENCE [LARGE SCALE GENOMIC DNA]</scope>
    <source>
        <strain evidence="4 5">F</strain>
    </source>
</reference>